<organism evidence="2 3">
    <name type="scientific">Diceros bicornis minor</name>
    <name type="common">South-central black rhinoceros</name>
    <dbReference type="NCBI Taxonomy" id="77932"/>
    <lineage>
        <taxon>Eukaryota</taxon>
        <taxon>Metazoa</taxon>
        <taxon>Chordata</taxon>
        <taxon>Craniata</taxon>
        <taxon>Vertebrata</taxon>
        <taxon>Euteleostomi</taxon>
        <taxon>Mammalia</taxon>
        <taxon>Eutheria</taxon>
        <taxon>Laurasiatheria</taxon>
        <taxon>Perissodactyla</taxon>
        <taxon>Rhinocerotidae</taxon>
        <taxon>Diceros</taxon>
    </lineage>
</organism>
<evidence type="ECO:0000259" key="1">
    <source>
        <dbReference type="Pfam" id="PF24080"/>
    </source>
</evidence>
<feature type="domain" description="AP-3 complex subunit beta-1/2 C-terminal" evidence="1">
    <location>
        <begin position="60"/>
        <end position="107"/>
    </location>
</feature>
<dbReference type="EMBL" id="JACDTQ010002243">
    <property type="protein sequence ID" value="KAF5919644.1"/>
    <property type="molecule type" value="Genomic_DNA"/>
</dbReference>
<gene>
    <name evidence="2" type="ORF">HPG69_000245</name>
</gene>
<accession>A0A7J7EVM8</accession>
<dbReference type="Pfam" id="PF24080">
    <property type="entry name" value="AP3B1_C_2"/>
    <property type="match status" value="1"/>
</dbReference>
<dbReference type="Proteomes" id="UP000551758">
    <property type="component" value="Unassembled WGS sequence"/>
</dbReference>
<sequence length="113" mass="12588">MQLPSHRDELVIAESVVVIKKLTLPAQHEEIIKHLAKAHRQHPGARGPSQYPMAPQRALTSNEYRFTESMLTSRRLVLLTLDSLTSGASQLTVSSEKMVITMLVKDTVQGLTQ</sequence>
<dbReference type="InterPro" id="IPR056314">
    <property type="entry name" value="AP3B1/2_C"/>
</dbReference>
<evidence type="ECO:0000313" key="2">
    <source>
        <dbReference type="EMBL" id="KAF5919644.1"/>
    </source>
</evidence>
<keyword evidence="3" id="KW-1185">Reference proteome</keyword>
<proteinExistence type="predicted"/>
<evidence type="ECO:0000313" key="3">
    <source>
        <dbReference type="Proteomes" id="UP000551758"/>
    </source>
</evidence>
<comment type="caution">
    <text evidence="2">The sequence shown here is derived from an EMBL/GenBank/DDBJ whole genome shotgun (WGS) entry which is preliminary data.</text>
</comment>
<reference evidence="2 3" key="1">
    <citation type="journal article" date="2020" name="Mol. Biol. Evol.">
        <title>Interspecific Gene Flow and the Evolution of Specialization in Black and White Rhinoceros.</title>
        <authorList>
            <person name="Moodley Y."/>
            <person name="Westbury M.V."/>
            <person name="Russo I.M."/>
            <person name="Gopalakrishnan S."/>
            <person name="Rakotoarivelo A."/>
            <person name="Olsen R.A."/>
            <person name="Prost S."/>
            <person name="Tunstall T."/>
            <person name="Ryder O.A."/>
            <person name="Dalen L."/>
            <person name="Bruford M.W."/>
        </authorList>
    </citation>
    <scope>NUCLEOTIDE SEQUENCE [LARGE SCALE GENOMIC DNA]</scope>
    <source>
        <strain evidence="2">SBR-YM</strain>
        <tissue evidence="2">Skin</tissue>
    </source>
</reference>
<name>A0A7J7EVM8_DICBM</name>
<protein>
    <recommendedName>
        <fullName evidence="1">AP-3 complex subunit beta-1/2 C-terminal domain-containing protein</fullName>
    </recommendedName>
</protein>
<dbReference type="AlphaFoldDB" id="A0A7J7EVM8"/>